<dbReference type="InterPro" id="IPR009057">
    <property type="entry name" value="Homeodomain-like_sf"/>
</dbReference>
<gene>
    <name evidence="5" type="ORF">IE4771_CH00428</name>
</gene>
<dbReference type="PANTHER" id="PTHR46796:SF12">
    <property type="entry name" value="HTH-TYPE DNA-BINDING TRANSCRIPTIONAL ACTIVATOR EUTR"/>
    <property type="match status" value="1"/>
</dbReference>
<dbReference type="InterPro" id="IPR050204">
    <property type="entry name" value="AraC_XylS_family_regulators"/>
</dbReference>
<dbReference type="Gene3D" id="1.10.10.60">
    <property type="entry name" value="Homeodomain-like"/>
    <property type="match status" value="1"/>
</dbReference>
<dbReference type="OrthoDB" id="7285481at2"/>
<dbReference type="Proteomes" id="UP000027180">
    <property type="component" value="Chromosome"/>
</dbReference>
<name>A0A060HVU5_RHIET</name>
<dbReference type="GO" id="GO:0003700">
    <property type="term" value="F:DNA-binding transcription factor activity"/>
    <property type="evidence" value="ECO:0007669"/>
    <property type="project" value="InterPro"/>
</dbReference>
<organism evidence="5 6">
    <name type="scientific">Rhizobium etli bv. mimosae str. IE4771</name>
    <dbReference type="NCBI Taxonomy" id="1432050"/>
    <lineage>
        <taxon>Bacteria</taxon>
        <taxon>Pseudomonadati</taxon>
        <taxon>Pseudomonadota</taxon>
        <taxon>Alphaproteobacteria</taxon>
        <taxon>Hyphomicrobiales</taxon>
        <taxon>Rhizobiaceae</taxon>
        <taxon>Rhizobium/Agrobacterium group</taxon>
        <taxon>Rhizobium</taxon>
    </lineage>
</organism>
<protein>
    <submittedName>
        <fullName evidence="5">AraC family transcriptional regulator protein</fullName>
    </submittedName>
</protein>
<keyword evidence="2" id="KW-0238">DNA-binding</keyword>
<dbReference type="InterPro" id="IPR018062">
    <property type="entry name" value="HTH_AraC-typ_CS"/>
</dbReference>
<accession>A0A060HVU5</accession>
<dbReference type="KEGG" id="rei:IE4771_CH00428"/>
<keyword evidence="1" id="KW-0805">Transcription regulation</keyword>
<evidence type="ECO:0000313" key="5">
    <source>
        <dbReference type="EMBL" id="AIC25594.1"/>
    </source>
</evidence>
<dbReference type="InterPro" id="IPR018060">
    <property type="entry name" value="HTH_AraC"/>
</dbReference>
<dbReference type="EMBL" id="CP006986">
    <property type="protein sequence ID" value="AIC25594.1"/>
    <property type="molecule type" value="Genomic_DNA"/>
</dbReference>
<dbReference type="AlphaFoldDB" id="A0A060HVU5"/>
<dbReference type="SUPFAM" id="SSF46689">
    <property type="entry name" value="Homeodomain-like"/>
    <property type="match status" value="1"/>
</dbReference>
<evidence type="ECO:0000256" key="1">
    <source>
        <dbReference type="ARBA" id="ARBA00023015"/>
    </source>
</evidence>
<sequence length="329" mass="36335">MPENASPNFTARFQGTTFDDMVEALTKGFGSFDAWRNSREKALDWKVGFWGDERVSLVSNQDSGGWGARTADGTPETLAIVVPRTGGLDVAFGRAVAEATPERLLLMNNLEPERVSVRAASHRSDTLSLSWPILAQTVAAILETPLIGSLDLSPVVDRSTAAGQLIGSLAQTMIIGMRNDGPLLHSPIAMSNLTQAFADLVVRLVPHRLSHLLDKKIHLIAPRHVRRAIEFMHANIAQPLTMQNVAEAAGISTRALEVGFRAFKATTPSAYLRTIRLQEVREDLRDPLNRQPLRDICLKWGFFHFGRFAAIYRAAYGENPSDTRRRSDL</sequence>
<dbReference type="PANTHER" id="PTHR46796">
    <property type="entry name" value="HTH-TYPE TRANSCRIPTIONAL ACTIVATOR RHAS-RELATED"/>
    <property type="match status" value="1"/>
</dbReference>
<keyword evidence="3" id="KW-0804">Transcription</keyword>
<evidence type="ECO:0000256" key="3">
    <source>
        <dbReference type="ARBA" id="ARBA00023163"/>
    </source>
</evidence>
<evidence type="ECO:0000259" key="4">
    <source>
        <dbReference type="PROSITE" id="PS01124"/>
    </source>
</evidence>
<reference evidence="5 6" key="1">
    <citation type="submission" date="2013-12" db="EMBL/GenBank/DDBJ databases">
        <title>Complete genome sequence of Rhizobium etli bv. mimosae IE4771.</title>
        <authorList>
            <person name="Bustos P."/>
            <person name="Santamaria R.I."/>
            <person name="Lozano L."/>
            <person name="Ormeno-Orrillo E."/>
            <person name="Rogel M.A."/>
            <person name="Romero D."/>
            <person name="Cevallos M.A."/>
            <person name="Martinez-Romero E."/>
            <person name="Gonzalez V."/>
        </authorList>
    </citation>
    <scope>NUCLEOTIDE SEQUENCE [LARGE SCALE GENOMIC DNA]</scope>
    <source>
        <strain evidence="5 6">IE4771</strain>
    </source>
</reference>
<evidence type="ECO:0000313" key="6">
    <source>
        <dbReference type="Proteomes" id="UP000027180"/>
    </source>
</evidence>
<dbReference type="Pfam" id="PF12833">
    <property type="entry name" value="HTH_18"/>
    <property type="match status" value="1"/>
</dbReference>
<dbReference type="GO" id="GO:0043565">
    <property type="term" value="F:sequence-specific DNA binding"/>
    <property type="evidence" value="ECO:0007669"/>
    <property type="project" value="InterPro"/>
</dbReference>
<dbReference type="RefSeq" id="WP_038686502.1">
    <property type="nucleotide sequence ID" value="NZ_CP006986.1"/>
</dbReference>
<feature type="domain" description="HTH araC/xylS-type" evidence="4">
    <location>
        <begin position="226"/>
        <end position="326"/>
    </location>
</feature>
<evidence type="ECO:0000256" key="2">
    <source>
        <dbReference type="ARBA" id="ARBA00023125"/>
    </source>
</evidence>
<dbReference type="PROSITE" id="PS00041">
    <property type="entry name" value="HTH_ARAC_FAMILY_1"/>
    <property type="match status" value="1"/>
</dbReference>
<dbReference type="PROSITE" id="PS01124">
    <property type="entry name" value="HTH_ARAC_FAMILY_2"/>
    <property type="match status" value="1"/>
</dbReference>
<dbReference type="SMART" id="SM00342">
    <property type="entry name" value="HTH_ARAC"/>
    <property type="match status" value="1"/>
</dbReference>
<dbReference type="HOGENOM" id="CLU_047930_4_0_5"/>
<proteinExistence type="predicted"/>